<dbReference type="PROSITE" id="PS50294">
    <property type="entry name" value="WD_REPEATS_REGION"/>
    <property type="match status" value="1"/>
</dbReference>
<proteinExistence type="predicted"/>
<dbReference type="GO" id="GO:0004331">
    <property type="term" value="F:fructose-2,6-bisphosphate 2-phosphatase activity"/>
    <property type="evidence" value="ECO:0007669"/>
    <property type="project" value="TreeGrafter"/>
</dbReference>
<dbReference type="GO" id="GO:0003873">
    <property type="term" value="F:6-phosphofructo-2-kinase activity"/>
    <property type="evidence" value="ECO:0007669"/>
    <property type="project" value="InterPro"/>
</dbReference>
<dbReference type="InterPro" id="IPR036322">
    <property type="entry name" value="WD40_repeat_dom_sf"/>
</dbReference>
<keyword evidence="2 9" id="KW-0812">Transmembrane</keyword>
<dbReference type="Gene3D" id="3.40.50.1240">
    <property type="entry name" value="Phosphoglycerate mutase-like"/>
    <property type="match status" value="1"/>
</dbReference>
<dbReference type="CDD" id="cd07067">
    <property type="entry name" value="HP_PGM_like"/>
    <property type="match status" value="1"/>
</dbReference>
<dbReference type="InterPro" id="IPR013078">
    <property type="entry name" value="His_Pase_superF_clade-1"/>
</dbReference>
<reference evidence="12 13" key="1">
    <citation type="submission" date="2019-03" db="EMBL/GenBank/DDBJ databases">
        <title>Sequencing 25 genomes of Wallemia mellicola.</title>
        <authorList>
            <person name="Gostincar C."/>
        </authorList>
    </citation>
    <scope>NUCLEOTIDE SEQUENCE [LARGE SCALE GENOMIC DNA]</scope>
    <source>
        <strain evidence="12 13">EXF-8738</strain>
    </source>
</reference>
<dbReference type="InterPro" id="IPR027417">
    <property type="entry name" value="P-loop_NTPase"/>
</dbReference>
<dbReference type="Pfam" id="PF01591">
    <property type="entry name" value="6PF2K"/>
    <property type="match status" value="1"/>
</dbReference>
<gene>
    <name evidence="12" type="ORF">E3Q10_03292</name>
</gene>
<keyword evidence="4" id="KW-0067">ATP-binding</keyword>
<dbReference type="Gene3D" id="2.130.10.10">
    <property type="entry name" value="YVTN repeat-like/Quinoprotein amine dehydrogenase"/>
    <property type="match status" value="2"/>
</dbReference>
<keyword evidence="7" id="KW-0853">WD repeat</keyword>
<dbReference type="GO" id="GO:0005524">
    <property type="term" value="F:ATP binding"/>
    <property type="evidence" value="ECO:0007669"/>
    <property type="project" value="UniProtKB-KW"/>
</dbReference>
<evidence type="ECO:0000256" key="8">
    <source>
        <dbReference type="SAM" id="MobiDB-lite"/>
    </source>
</evidence>
<dbReference type="FunFam" id="3.40.50.300:FF:000644">
    <property type="entry name" value="GpmB, Fructose-2,6-bisphosphatase"/>
    <property type="match status" value="1"/>
</dbReference>
<feature type="repeat" description="WD" evidence="7">
    <location>
        <begin position="1090"/>
        <end position="1124"/>
    </location>
</feature>
<dbReference type="GO" id="GO:0005829">
    <property type="term" value="C:cytosol"/>
    <property type="evidence" value="ECO:0007669"/>
    <property type="project" value="TreeGrafter"/>
</dbReference>
<dbReference type="PANTHER" id="PTHR10606">
    <property type="entry name" value="6-PHOSPHOFRUCTO-2-KINASE/FRUCTOSE-2,6-BISPHOSPHATASE"/>
    <property type="match status" value="1"/>
</dbReference>
<feature type="repeat" description="WD" evidence="7">
    <location>
        <begin position="1043"/>
        <end position="1076"/>
    </location>
</feature>
<sequence>MAGKLWHQGNLLIVAVGLPARGKTHVSRSIERYIRWLGVKVGTFSLGDYRRKTLGRAKDLPPDYFLPTGKSENTEKLREKVVGELQDTIQDFFVKDGGQVAIYDANNSTAKGRTQILKRFGSEGLGVHVIFLECLCDQAETIESNIRNVKISSPDYDKWDSEKAVQDYWRRIREHEDQYETVQETVPYVKIWNAGQRIVVNKIEGYLQSRIVFYLMNIHNKPRTIYFARNGQSIVEHSYKADSDLAAAGWEYADQLADFILDKQRKQRKERGEPKPPKNERKFSVWTSTRRRSYHSAWPFVRLGYRVHERAQMSELNPGVLDGVGPEEFREQFPNDWHASLKAPYSFRAPRGESYHDLCVRLEPVIFELEREQNDLLIICHASVIRCLIAYLTGLPPSEIPNVEVPRGELIEMVPTAYGVHSRSFKFWEPKPTDPPPLVIRDGILSPRVDSDSSPMQSTPTQPFAQAVLEKAAEKIGLPVTIAVTIYPLVYLRQPDAVTAYLIGNAQIYATILAGSLLTVEIEKTLVKLDKEGNEKAPPVGLWDRFKFYADLLSNPRGIHWKWSRKIDKQGIEEESTKSKWIFIRDRLPALFIYILILDAFETYLHTPPYDILTIRPISAQPATMQVFHLIFFALVAMSAISVSNILASIVTVAIGLSKPKDWPRFFNMKESWSIARLWSMGWHSVFKKTITFYGNAISSVFPRFAQMPIKVLIGFSLTGLSHAMGAYIMAGLGKGQFYFFVIQTVGIVAEMDNPSDEESYREEFSEAEESEIDFTDMDDVTGRREAQELLDEMIIQEPNDEELENTERSARLSILQMLLSNARAGGDRRVYVVDNDEDDDDYMWYPRMRRDRYTPTPSTVQDEGVKLTKSGLIPNSSGTVVARSSAPVYSGEYSNDGQLFYTADRNFNINIYKPNEPLRSAHSGMENIDNNYSEEHATTMSHLSRITGNYSGWTITDSHLSTDNQWLIYSRISPTAHLVKLGDPDNRQIPLSFSDDGMGDYGYGYGIWSLRFSSDCREIVAGAADGTMYVYDVEARKRTLALDGHNEDTNAVCFADVTSNICLSGSDDCVAKVWDRRALSRNAKPSGVLVGHTEGITYVSPKGDARHILTNSKDSTIRIWDLRKMISSDDYDDTAKVAPPEQFSIPGYDYRSAFVPKPEYDKHPQDHSLVTLRGHLVSRTLIRARFSPDSLTGGRYVYSGSADGKIYIWSISGELIQVIDRKLAMDMENHESRKYNDPSAPEYSSGSSRSGNHNRRPIIRDVSWSPTDCNLMSSAWEWDESGSVARHDWKELNKMNYSLESWVEKLDSNV</sequence>
<name>A0A4T0R0T6_9BASI</name>
<feature type="domain" description="Wax synthase" evidence="11">
    <location>
        <begin position="664"/>
        <end position="742"/>
    </location>
</feature>
<dbReference type="InterPro" id="IPR015943">
    <property type="entry name" value="WD40/YVTN_repeat-like_dom_sf"/>
</dbReference>
<evidence type="ECO:0000259" key="11">
    <source>
        <dbReference type="Pfam" id="PF13813"/>
    </source>
</evidence>
<dbReference type="SMART" id="SM00320">
    <property type="entry name" value="WD40"/>
    <property type="match status" value="5"/>
</dbReference>
<dbReference type="InterPro" id="IPR013079">
    <property type="entry name" value="6Phosfructo_kin"/>
</dbReference>
<dbReference type="EMBL" id="SPRO01000042">
    <property type="protein sequence ID" value="TIC28297.1"/>
    <property type="molecule type" value="Genomic_DNA"/>
</dbReference>
<comment type="caution">
    <text evidence="12">The sequence shown here is derived from an EMBL/GenBank/DDBJ whole genome shotgun (WGS) entry which is preliminary data.</text>
</comment>
<feature type="transmembrane region" description="Helical" evidence="9">
    <location>
        <begin position="627"/>
        <end position="657"/>
    </location>
</feature>
<dbReference type="Pfam" id="PF00400">
    <property type="entry name" value="WD40"/>
    <property type="match status" value="4"/>
</dbReference>
<keyword evidence="3" id="KW-0547">Nucleotide-binding</keyword>
<dbReference type="SUPFAM" id="SSF53254">
    <property type="entry name" value="Phosphoglycerate mutase-like"/>
    <property type="match status" value="1"/>
</dbReference>
<evidence type="ECO:0000259" key="10">
    <source>
        <dbReference type="Pfam" id="PF01591"/>
    </source>
</evidence>
<protein>
    <submittedName>
        <fullName evidence="12">WD40 repeat-like protein</fullName>
    </submittedName>
</protein>
<dbReference type="GO" id="GO:0016020">
    <property type="term" value="C:membrane"/>
    <property type="evidence" value="ECO:0007669"/>
    <property type="project" value="UniProtKB-SubCell"/>
</dbReference>
<dbReference type="SMART" id="SM00855">
    <property type="entry name" value="PGAM"/>
    <property type="match status" value="1"/>
</dbReference>
<evidence type="ECO:0000256" key="9">
    <source>
        <dbReference type="SAM" id="Phobius"/>
    </source>
</evidence>
<evidence type="ECO:0000256" key="4">
    <source>
        <dbReference type="ARBA" id="ARBA00022840"/>
    </source>
</evidence>
<comment type="subcellular location">
    <subcellularLocation>
        <location evidence="1">Membrane</location>
        <topology evidence="1">Multi-pass membrane protein</topology>
    </subcellularLocation>
</comment>
<keyword evidence="6 9" id="KW-0472">Membrane</keyword>
<dbReference type="PRINTS" id="PR00991">
    <property type="entry name" value="6PFRUCTKNASE"/>
</dbReference>
<evidence type="ECO:0000313" key="12">
    <source>
        <dbReference type="EMBL" id="TIC28297.1"/>
    </source>
</evidence>
<evidence type="ECO:0000256" key="2">
    <source>
        <dbReference type="ARBA" id="ARBA00022692"/>
    </source>
</evidence>
<evidence type="ECO:0000256" key="6">
    <source>
        <dbReference type="ARBA" id="ARBA00023136"/>
    </source>
</evidence>
<dbReference type="InterPro" id="IPR003094">
    <property type="entry name" value="6Pfruct_kin"/>
</dbReference>
<dbReference type="GO" id="GO:0006003">
    <property type="term" value="P:fructose 2,6-bisphosphate metabolic process"/>
    <property type="evidence" value="ECO:0007669"/>
    <property type="project" value="InterPro"/>
</dbReference>
<dbReference type="InterPro" id="IPR032805">
    <property type="entry name" value="Wax_synthase_dom"/>
</dbReference>
<evidence type="ECO:0000256" key="3">
    <source>
        <dbReference type="ARBA" id="ARBA00022741"/>
    </source>
</evidence>
<feature type="region of interest" description="Disordered" evidence="8">
    <location>
        <begin position="1232"/>
        <end position="1260"/>
    </location>
</feature>
<dbReference type="GO" id="GO:0006000">
    <property type="term" value="P:fructose metabolic process"/>
    <property type="evidence" value="ECO:0007669"/>
    <property type="project" value="InterPro"/>
</dbReference>
<dbReference type="PROSITE" id="PS50082">
    <property type="entry name" value="WD_REPEATS_2"/>
    <property type="match status" value="2"/>
</dbReference>
<dbReference type="PANTHER" id="PTHR10606:SF39">
    <property type="entry name" value="6-PHOSPHOFRUCTO-2-KINASE_FRUCTOSE-2,6-BISPHOSPHATASE YLR345W-RELATED"/>
    <property type="match status" value="1"/>
</dbReference>
<feature type="transmembrane region" description="Helical" evidence="9">
    <location>
        <begin position="712"/>
        <end position="731"/>
    </location>
</feature>
<dbReference type="Pfam" id="PF00300">
    <property type="entry name" value="His_Phos_1"/>
    <property type="match status" value="1"/>
</dbReference>
<dbReference type="InterPro" id="IPR001680">
    <property type="entry name" value="WD40_rpt"/>
</dbReference>
<dbReference type="Gene3D" id="3.40.50.300">
    <property type="entry name" value="P-loop containing nucleotide triphosphate hydrolases"/>
    <property type="match status" value="1"/>
</dbReference>
<dbReference type="Pfam" id="PF13813">
    <property type="entry name" value="MBOAT_2"/>
    <property type="match status" value="1"/>
</dbReference>
<evidence type="ECO:0000256" key="7">
    <source>
        <dbReference type="PROSITE-ProRule" id="PRU00221"/>
    </source>
</evidence>
<keyword evidence="5 9" id="KW-1133">Transmembrane helix</keyword>
<dbReference type="Proteomes" id="UP000305647">
    <property type="component" value="Unassembled WGS sequence"/>
</dbReference>
<dbReference type="SUPFAM" id="SSF50978">
    <property type="entry name" value="WD40 repeat-like"/>
    <property type="match status" value="1"/>
</dbReference>
<evidence type="ECO:0000313" key="13">
    <source>
        <dbReference type="Proteomes" id="UP000305647"/>
    </source>
</evidence>
<dbReference type="InterPro" id="IPR029033">
    <property type="entry name" value="His_PPase_superfam"/>
</dbReference>
<feature type="domain" description="6-phosphofructo-2-kinase" evidence="10">
    <location>
        <begin position="6"/>
        <end position="222"/>
    </location>
</feature>
<accession>A0A4T0R0T6</accession>
<evidence type="ECO:0000256" key="1">
    <source>
        <dbReference type="ARBA" id="ARBA00004141"/>
    </source>
</evidence>
<dbReference type="SUPFAM" id="SSF52540">
    <property type="entry name" value="P-loop containing nucleoside triphosphate hydrolases"/>
    <property type="match status" value="1"/>
</dbReference>
<organism evidence="12 13">
    <name type="scientific">Wallemia mellicola</name>
    <dbReference type="NCBI Taxonomy" id="1708541"/>
    <lineage>
        <taxon>Eukaryota</taxon>
        <taxon>Fungi</taxon>
        <taxon>Dikarya</taxon>
        <taxon>Basidiomycota</taxon>
        <taxon>Wallemiomycotina</taxon>
        <taxon>Wallemiomycetes</taxon>
        <taxon>Wallemiales</taxon>
        <taxon>Wallemiaceae</taxon>
        <taxon>Wallemia</taxon>
    </lineage>
</organism>
<evidence type="ECO:0000256" key="5">
    <source>
        <dbReference type="ARBA" id="ARBA00022989"/>
    </source>
</evidence>